<feature type="region of interest" description="Disordered" evidence="1">
    <location>
        <begin position="13"/>
        <end position="35"/>
    </location>
</feature>
<comment type="caution">
    <text evidence="2">The sequence shown here is derived from an EMBL/GenBank/DDBJ whole genome shotgun (WGS) entry which is preliminary data.</text>
</comment>
<evidence type="ECO:0000313" key="2">
    <source>
        <dbReference type="EMBL" id="TFD33391.1"/>
    </source>
</evidence>
<keyword evidence="3" id="KW-1185">Reference proteome</keyword>
<dbReference type="Proteomes" id="UP000297472">
    <property type="component" value="Unassembled WGS sequence"/>
</dbReference>
<dbReference type="AlphaFoldDB" id="A0A4Y8JXJ7"/>
<protein>
    <recommendedName>
        <fullName evidence="4">ImmA/IrrE family metallo-endopeptidase</fullName>
    </recommendedName>
</protein>
<evidence type="ECO:0008006" key="4">
    <source>
        <dbReference type="Google" id="ProtNLM"/>
    </source>
</evidence>
<dbReference type="EMBL" id="SOHA01000005">
    <property type="protein sequence ID" value="TFD33391.1"/>
    <property type="molecule type" value="Genomic_DNA"/>
</dbReference>
<evidence type="ECO:0000313" key="3">
    <source>
        <dbReference type="Proteomes" id="UP000297472"/>
    </source>
</evidence>
<evidence type="ECO:0000256" key="1">
    <source>
        <dbReference type="SAM" id="MobiDB-lite"/>
    </source>
</evidence>
<gene>
    <name evidence="2" type="ORF">E3T49_03690</name>
</gene>
<reference evidence="2 3" key="1">
    <citation type="submission" date="2019-03" db="EMBL/GenBank/DDBJ databases">
        <title>Genomics of glacier-inhabiting Cryobacterium strains.</title>
        <authorList>
            <person name="Liu Q."/>
            <person name="Xin Y.-H."/>
        </authorList>
    </citation>
    <scope>NUCLEOTIDE SEQUENCE [LARGE SCALE GENOMIC DNA]</scope>
    <source>
        <strain evidence="2 3">TMT1-51</strain>
    </source>
</reference>
<organism evidence="2 3">
    <name type="scientific">Cryobacterium cryoconiti</name>
    <dbReference type="NCBI Taxonomy" id="1259239"/>
    <lineage>
        <taxon>Bacteria</taxon>
        <taxon>Bacillati</taxon>
        <taxon>Actinomycetota</taxon>
        <taxon>Actinomycetes</taxon>
        <taxon>Micrococcales</taxon>
        <taxon>Microbacteriaceae</taxon>
        <taxon>Cryobacterium</taxon>
    </lineage>
</organism>
<accession>A0A4Y8JXJ7</accession>
<proteinExistence type="predicted"/>
<name>A0A4Y8JXJ7_9MICO</name>
<sequence length="197" mass="21717">MFDQGSRYHLLDMSNVRPMPPKGVLAPSSGESSLSYETRRERARELVDALALPSPLTAVTLHRHMEGLRGKPIVIRAASPRLLESGVCGLWIAVAGENFERIHHAPTDSAVHRQQFINHEFGHMILRHDTVLVPEERVAMLAPLIPLDSIAYALSRSNFTDEQEALAEAIGDRLALIMLRDSADAANGPRTGFGRVL</sequence>